<feature type="domain" description="MobA-like NTP transferase" evidence="2">
    <location>
        <begin position="6"/>
        <end position="134"/>
    </location>
</feature>
<dbReference type="InParanoid" id="A0A423PS77"/>
<dbReference type="Pfam" id="PF12804">
    <property type="entry name" value="NTP_transf_3"/>
    <property type="match status" value="1"/>
</dbReference>
<protein>
    <recommendedName>
        <fullName evidence="2">MobA-like NTP transferase domain-containing protein</fullName>
    </recommendedName>
</protein>
<dbReference type="Gene3D" id="3.90.550.10">
    <property type="entry name" value="Spore Coat Polysaccharide Biosynthesis Protein SpsA, Chain A"/>
    <property type="match status" value="1"/>
</dbReference>
<dbReference type="EMBL" id="AYKG01000021">
    <property type="protein sequence ID" value="ROO28447.1"/>
    <property type="molecule type" value="Genomic_DNA"/>
</dbReference>
<keyword evidence="4" id="KW-1185">Reference proteome</keyword>
<dbReference type="SUPFAM" id="SSF53448">
    <property type="entry name" value="Nucleotide-diphospho-sugar transferases"/>
    <property type="match status" value="1"/>
</dbReference>
<comment type="caution">
    <text evidence="3">The sequence shown here is derived from an EMBL/GenBank/DDBJ whole genome shotgun (WGS) entry which is preliminary data.</text>
</comment>
<sequence>MRWDIIILAGDRGADDPVAQAAGAGCKAMASIAGQPLLARILETVNSAPQLAHCHIVGPSADIVAANPTLASLIATSGARWLAPEDSPVASAMTALAGIDADRPVLITTADHALLTHDMITAMCTPRDDVDLAVGLIDRARVSSAYPESRRTAIKLGGRGYCGCNLFAIHKARGRVLVDAWRRVEDERKHPARVVSGMLGWGALARYALRRLSIEQAFSGLSRRFDVRVAPTLLTTPEAAIDVDTVADLRQVEAILSARH</sequence>
<evidence type="ECO:0000313" key="4">
    <source>
        <dbReference type="Proteomes" id="UP000285310"/>
    </source>
</evidence>
<keyword evidence="1" id="KW-0460">Magnesium</keyword>
<evidence type="ECO:0000313" key="3">
    <source>
        <dbReference type="EMBL" id="ROO28447.1"/>
    </source>
</evidence>
<organism evidence="3 4">
    <name type="scientific">Salinisphaera japonica YTM-1</name>
    <dbReference type="NCBI Taxonomy" id="1209778"/>
    <lineage>
        <taxon>Bacteria</taxon>
        <taxon>Pseudomonadati</taxon>
        <taxon>Pseudomonadota</taxon>
        <taxon>Gammaproteobacteria</taxon>
        <taxon>Salinisphaerales</taxon>
        <taxon>Salinisphaeraceae</taxon>
        <taxon>Salinisphaera</taxon>
    </lineage>
</organism>
<evidence type="ECO:0000259" key="2">
    <source>
        <dbReference type="Pfam" id="PF12804"/>
    </source>
</evidence>
<gene>
    <name evidence="3" type="ORF">SAJA_07840</name>
</gene>
<reference evidence="3 4" key="1">
    <citation type="submission" date="2013-10" db="EMBL/GenBank/DDBJ databases">
        <title>Salinisphaera japonica YTM-1 Genome Sequencing.</title>
        <authorList>
            <person name="Lai Q."/>
            <person name="Li C."/>
            <person name="Shao Z."/>
        </authorList>
    </citation>
    <scope>NUCLEOTIDE SEQUENCE [LARGE SCALE GENOMIC DNA]</scope>
    <source>
        <strain evidence="3 4">YTM-1</strain>
    </source>
</reference>
<dbReference type="OrthoDB" id="159246at2"/>
<accession>A0A423PS77</accession>
<dbReference type="Proteomes" id="UP000285310">
    <property type="component" value="Unassembled WGS sequence"/>
</dbReference>
<dbReference type="GO" id="GO:0016779">
    <property type="term" value="F:nucleotidyltransferase activity"/>
    <property type="evidence" value="ECO:0007669"/>
    <property type="project" value="UniProtKB-ARBA"/>
</dbReference>
<dbReference type="InterPro" id="IPR029044">
    <property type="entry name" value="Nucleotide-diphossugar_trans"/>
</dbReference>
<dbReference type="InterPro" id="IPR025877">
    <property type="entry name" value="MobA-like_NTP_Trfase"/>
</dbReference>
<dbReference type="AlphaFoldDB" id="A0A423PS77"/>
<proteinExistence type="predicted"/>
<name>A0A423PS77_9GAMM</name>
<evidence type="ECO:0000256" key="1">
    <source>
        <dbReference type="ARBA" id="ARBA00022842"/>
    </source>
</evidence>
<dbReference type="RefSeq" id="WP_123658090.1">
    <property type="nucleotide sequence ID" value="NZ_AYKG01000021.1"/>
</dbReference>